<organism evidence="9 10">
    <name type="scientific">Thanatephorus cucumeris (strain AG1-IA)</name>
    <name type="common">Rice sheath blight fungus</name>
    <name type="synonym">Rhizoctonia solani</name>
    <dbReference type="NCBI Taxonomy" id="983506"/>
    <lineage>
        <taxon>Eukaryota</taxon>
        <taxon>Fungi</taxon>
        <taxon>Dikarya</taxon>
        <taxon>Basidiomycota</taxon>
        <taxon>Agaricomycotina</taxon>
        <taxon>Agaricomycetes</taxon>
        <taxon>Cantharellales</taxon>
        <taxon>Ceratobasidiaceae</taxon>
        <taxon>Rhizoctonia</taxon>
        <taxon>Rhizoctonia solani AG-1</taxon>
    </lineage>
</organism>
<dbReference type="GO" id="GO:0004601">
    <property type="term" value="F:peroxidase activity"/>
    <property type="evidence" value="ECO:0007669"/>
    <property type="project" value="UniProtKB-KW"/>
</dbReference>
<evidence type="ECO:0000256" key="2">
    <source>
        <dbReference type="ARBA" id="ARBA00022559"/>
    </source>
</evidence>
<dbReference type="STRING" id="983506.L8X2R3"/>
<gene>
    <name evidence="9" type="ORF">AG1IA_01472</name>
</gene>
<evidence type="ECO:0000256" key="7">
    <source>
        <dbReference type="ARBA" id="ARBA00025795"/>
    </source>
</evidence>
<dbReference type="InterPro" id="IPR036851">
    <property type="entry name" value="Chloroperoxidase-like_sf"/>
</dbReference>
<protein>
    <submittedName>
        <fullName evidence="9">Peroxidase, family 2 domain-containing protein</fullName>
    </submittedName>
</protein>
<dbReference type="SUPFAM" id="SSF47571">
    <property type="entry name" value="Cloroperoxidase"/>
    <property type="match status" value="1"/>
</dbReference>
<evidence type="ECO:0000256" key="6">
    <source>
        <dbReference type="ARBA" id="ARBA00023004"/>
    </source>
</evidence>
<dbReference type="InterPro" id="IPR000028">
    <property type="entry name" value="Chloroperoxidase"/>
</dbReference>
<dbReference type="EMBL" id="AFRT01000299">
    <property type="protein sequence ID" value="ELU44510.1"/>
    <property type="molecule type" value="Genomic_DNA"/>
</dbReference>
<evidence type="ECO:0000256" key="4">
    <source>
        <dbReference type="ARBA" id="ARBA00022723"/>
    </source>
</evidence>
<keyword evidence="6" id="KW-0408">Iron</keyword>
<dbReference type="Proteomes" id="UP000011668">
    <property type="component" value="Unassembled WGS sequence"/>
</dbReference>
<dbReference type="PANTHER" id="PTHR33577">
    <property type="entry name" value="STERIGMATOCYSTIN BIOSYNTHESIS PEROXIDASE STCC-RELATED"/>
    <property type="match status" value="1"/>
</dbReference>
<comment type="caution">
    <text evidence="9">The sequence shown here is derived from an EMBL/GenBank/DDBJ whole genome shotgun (WGS) entry which is preliminary data.</text>
</comment>
<feature type="domain" description="Heme haloperoxidase family profile" evidence="8">
    <location>
        <begin position="83"/>
        <end position="302"/>
    </location>
</feature>
<dbReference type="PROSITE" id="PS51405">
    <property type="entry name" value="HEME_HALOPEROXIDASE"/>
    <property type="match status" value="1"/>
</dbReference>
<comment type="cofactor">
    <cofactor evidence="1">
        <name>heme b</name>
        <dbReference type="ChEBI" id="CHEBI:60344"/>
    </cofactor>
</comment>
<keyword evidence="2 9" id="KW-0575">Peroxidase</keyword>
<evidence type="ECO:0000259" key="8">
    <source>
        <dbReference type="PROSITE" id="PS51405"/>
    </source>
</evidence>
<name>L8X2R3_THACA</name>
<dbReference type="GO" id="GO:0046872">
    <property type="term" value="F:metal ion binding"/>
    <property type="evidence" value="ECO:0007669"/>
    <property type="project" value="UniProtKB-KW"/>
</dbReference>
<reference evidence="9 10" key="1">
    <citation type="journal article" date="2013" name="Nat. Commun.">
        <title>The evolution and pathogenic mechanisms of the rice sheath blight pathogen.</title>
        <authorList>
            <person name="Zheng A."/>
            <person name="Lin R."/>
            <person name="Xu L."/>
            <person name="Qin P."/>
            <person name="Tang C."/>
            <person name="Ai P."/>
            <person name="Zhang D."/>
            <person name="Liu Y."/>
            <person name="Sun Z."/>
            <person name="Feng H."/>
            <person name="Wang Y."/>
            <person name="Chen Y."/>
            <person name="Liang X."/>
            <person name="Fu R."/>
            <person name="Li Q."/>
            <person name="Zhang J."/>
            <person name="Yu X."/>
            <person name="Xie Z."/>
            <person name="Ding L."/>
            <person name="Guan P."/>
            <person name="Tang J."/>
            <person name="Liang Y."/>
            <person name="Wang S."/>
            <person name="Deng Q."/>
            <person name="Li S."/>
            <person name="Zhu J."/>
            <person name="Wang L."/>
            <person name="Liu H."/>
            <person name="Li P."/>
        </authorList>
    </citation>
    <scope>NUCLEOTIDE SEQUENCE [LARGE SCALE GENOMIC DNA]</scope>
    <source>
        <strain evidence="10">AG-1 IA</strain>
    </source>
</reference>
<keyword evidence="10" id="KW-1185">Reference proteome</keyword>
<dbReference type="Gene3D" id="1.10.489.10">
    <property type="entry name" value="Chloroperoxidase-like"/>
    <property type="match status" value="1"/>
</dbReference>
<comment type="similarity">
    <text evidence="7">Belongs to the chloroperoxidase family.</text>
</comment>
<evidence type="ECO:0000313" key="10">
    <source>
        <dbReference type="Proteomes" id="UP000011668"/>
    </source>
</evidence>
<keyword evidence="4" id="KW-0479">Metal-binding</keyword>
<keyword evidence="5" id="KW-0560">Oxidoreductase</keyword>
<dbReference type="Pfam" id="PF01328">
    <property type="entry name" value="Peroxidase_2"/>
    <property type="match status" value="2"/>
</dbReference>
<dbReference type="OrthoDB" id="407298at2759"/>
<dbReference type="AlphaFoldDB" id="L8X2R3"/>
<sequence>MGYIDNRVSRSLIINIFPKRAPFRTKSFHPKCRVALEPSHIVSLKKLMLECWGPKKTFLAYCVNSPSLTVYIKAYLLIMDTVQGHAFQPPTLEDSRSPCPALNAAANHNYLYVDFSRHSRDFCDLIDLHRPHSGKNLGPLQLCKAVHDLYGLSYPLAAIFAFGGVLICGSKGKLDLADLAKAHKIEHDASLAHMDLADGDNKNVCPRLVNQLVAQSTDGHKLSLRDFAKARVLRESQVPRPLRADQAIVARGESVLSVMVMGDGQFLDCKAAREWFGDERLPSGWTPQRPMGLFRIIGEIRKFSRLMASVKQDDHDKDT</sequence>
<keyword evidence="3" id="KW-0349">Heme</keyword>
<evidence type="ECO:0000256" key="5">
    <source>
        <dbReference type="ARBA" id="ARBA00023002"/>
    </source>
</evidence>
<evidence type="ECO:0000256" key="1">
    <source>
        <dbReference type="ARBA" id="ARBA00001970"/>
    </source>
</evidence>
<evidence type="ECO:0000256" key="3">
    <source>
        <dbReference type="ARBA" id="ARBA00022617"/>
    </source>
</evidence>
<dbReference type="PANTHER" id="PTHR33577:SF18">
    <property type="entry name" value="HEME HALOPEROXIDASE FAMILY PROFILE DOMAIN-CONTAINING PROTEIN"/>
    <property type="match status" value="1"/>
</dbReference>
<dbReference type="HOGENOM" id="CLU_050230_5_0_1"/>
<evidence type="ECO:0000313" key="9">
    <source>
        <dbReference type="EMBL" id="ELU44510.1"/>
    </source>
</evidence>
<dbReference type="OMA" id="KAYLLIM"/>
<accession>L8X2R3</accession>
<proteinExistence type="inferred from homology"/>